<dbReference type="Pfam" id="PF21114">
    <property type="entry name" value="DDR1-2_DS-like"/>
    <property type="match status" value="1"/>
</dbReference>
<evidence type="ECO:0000256" key="1">
    <source>
        <dbReference type="ARBA" id="ARBA00004308"/>
    </source>
</evidence>
<keyword evidence="4" id="KW-0808">Transferase</keyword>
<dbReference type="PANTHER" id="PTHR24416">
    <property type="entry name" value="TYROSINE-PROTEIN KINASE RECEPTOR"/>
    <property type="match status" value="1"/>
</dbReference>
<evidence type="ECO:0000256" key="5">
    <source>
        <dbReference type="ARBA" id="ARBA00022692"/>
    </source>
</evidence>
<evidence type="ECO:0000256" key="2">
    <source>
        <dbReference type="ARBA" id="ARBA00004479"/>
    </source>
</evidence>
<evidence type="ECO:0000256" key="15">
    <source>
        <dbReference type="ARBA" id="ARBA00051243"/>
    </source>
</evidence>
<evidence type="ECO:0000256" key="14">
    <source>
        <dbReference type="ARBA" id="ARBA00023180"/>
    </source>
</evidence>
<dbReference type="GO" id="GO:0016020">
    <property type="term" value="C:membrane"/>
    <property type="evidence" value="ECO:0007669"/>
    <property type="project" value="UniProtKB-SubCell"/>
</dbReference>
<evidence type="ECO:0000256" key="4">
    <source>
        <dbReference type="ARBA" id="ARBA00022679"/>
    </source>
</evidence>
<dbReference type="GO" id="GO:0005524">
    <property type="term" value="F:ATP binding"/>
    <property type="evidence" value="ECO:0007669"/>
    <property type="project" value="UniProtKB-UniRule"/>
</dbReference>
<dbReference type="GO" id="GO:0061564">
    <property type="term" value="P:axon development"/>
    <property type="evidence" value="ECO:0007669"/>
    <property type="project" value="UniProtKB-ARBA"/>
</dbReference>
<evidence type="ECO:0000256" key="16">
    <source>
        <dbReference type="PROSITE-ProRule" id="PRU10141"/>
    </source>
</evidence>
<keyword evidence="12" id="KW-0829">Tyrosine-protein kinase</keyword>
<keyword evidence="11 17" id="KW-0472">Membrane</keyword>
<evidence type="ECO:0000256" key="7">
    <source>
        <dbReference type="ARBA" id="ARBA00022741"/>
    </source>
</evidence>
<feature type="transmembrane region" description="Helical" evidence="17">
    <location>
        <begin position="192"/>
        <end position="215"/>
    </location>
</feature>
<dbReference type="InterPro" id="IPR020635">
    <property type="entry name" value="Tyr_kinase_cat_dom"/>
</dbReference>
<evidence type="ECO:0000256" key="6">
    <source>
        <dbReference type="ARBA" id="ARBA00022729"/>
    </source>
</evidence>
<dbReference type="InterPro" id="IPR048525">
    <property type="entry name" value="DDR1-2_DS-like"/>
</dbReference>
<keyword evidence="5 17" id="KW-0812">Transmembrane</keyword>
<dbReference type="SUPFAM" id="SSF56112">
    <property type="entry name" value="Protein kinase-like (PK-like)"/>
    <property type="match status" value="1"/>
</dbReference>
<dbReference type="AlphaFoldDB" id="A0ABD6EML5"/>
<comment type="caution">
    <text evidence="19">The sequence shown here is derived from an EMBL/GenBank/DDBJ whole genome shotgun (WGS) entry which is preliminary data.</text>
</comment>
<evidence type="ECO:0000256" key="11">
    <source>
        <dbReference type="ARBA" id="ARBA00023136"/>
    </source>
</evidence>
<comment type="catalytic activity">
    <reaction evidence="15">
        <text>L-tyrosyl-[protein] + ATP = O-phospho-L-tyrosyl-[protein] + ADP + H(+)</text>
        <dbReference type="Rhea" id="RHEA:10596"/>
        <dbReference type="Rhea" id="RHEA-COMP:10136"/>
        <dbReference type="Rhea" id="RHEA-COMP:20101"/>
        <dbReference type="ChEBI" id="CHEBI:15378"/>
        <dbReference type="ChEBI" id="CHEBI:30616"/>
        <dbReference type="ChEBI" id="CHEBI:46858"/>
        <dbReference type="ChEBI" id="CHEBI:61978"/>
        <dbReference type="ChEBI" id="CHEBI:456216"/>
        <dbReference type="EC" id="2.7.10.1"/>
    </reaction>
</comment>
<dbReference type="GO" id="GO:0012505">
    <property type="term" value="C:endomembrane system"/>
    <property type="evidence" value="ECO:0007669"/>
    <property type="project" value="UniProtKB-SubCell"/>
</dbReference>
<accession>A0ABD6EML5</accession>
<keyword evidence="20" id="KW-1185">Reference proteome</keyword>
<dbReference type="PROSITE" id="PS50011">
    <property type="entry name" value="PROTEIN_KINASE_DOM"/>
    <property type="match status" value="1"/>
</dbReference>
<evidence type="ECO:0000313" key="20">
    <source>
        <dbReference type="Proteomes" id="UP001608902"/>
    </source>
</evidence>
<organism evidence="19 20">
    <name type="scientific">Gnathostoma spinigerum</name>
    <dbReference type="NCBI Taxonomy" id="75299"/>
    <lineage>
        <taxon>Eukaryota</taxon>
        <taxon>Metazoa</taxon>
        <taxon>Ecdysozoa</taxon>
        <taxon>Nematoda</taxon>
        <taxon>Chromadorea</taxon>
        <taxon>Rhabditida</taxon>
        <taxon>Spirurina</taxon>
        <taxon>Gnathostomatomorpha</taxon>
        <taxon>Gnathostomatoidea</taxon>
        <taxon>Gnathostomatidae</taxon>
        <taxon>Gnathostoma</taxon>
    </lineage>
</organism>
<dbReference type="SMART" id="SM00219">
    <property type="entry name" value="TyrKc"/>
    <property type="match status" value="1"/>
</dbReference>
<evidence type="ECO:0000256" key="10">
    <source>
        <dbReference type="ARBA" id="ARBA00022989"/>
    </source>
</evidence>
<sequence length="645" mass="72898">MRDSSYDGRLSVSGNLQGGLGRLYDGVIGEDNFEKHPEKWVGWRRDVQGPAINIDLNFAEQRNFSAIYLHTSNFLKHQARVFEQAIISFSLRGDGVFSPRTVNFEYPSDEKFESARWVRIPISDRLATKVRIELFMADNSEWLLLSEIKFESGNIPFNFAYDDTVEVLESRHGTNSLTYFSVDDVLEDSGKWISLAVVAALLFLLSVILLMFYAVCCCRRPIGVKSSSPIIFGNSSKDVKLLIDGSTIKRVSPSTYRMTADNMENSLLEKMPIYSDSGSEYADPDTENTTSETKSALVKSVPSQNPPLPHSVHYATSDLTKLIHFSTGSSPTCTMRSPLSSYSRYMSYRNYGQHDANPLIEIDPNAVKFLEKIGQGEFGEVHLGQIENRLVAIKTLHPGSSPQKEDDFKNEMRVMGKLRHQNVVEVIGVCTRGEPLCGIVEYMANGDLCQFLSRNPTIDDGMLLPICTQVAAGMSYLESQNFVHRDLAARNCLVASDGTVKISDFGMARGLYNEDYYKVEGAFVLPIRWMAWECLLLGKFSSKSDVWSFGVTMWEILSRCRLRPFSALTDEQVLENIQHIYHQGQLKVYLERPDACPSVVYNQILMLCWSRNEQLRPTFQELHRHLQNMLCSQFDRSPGGTQKHA</sequence>
<dbReference type="Proteomes" id="UP001608902">
    <property type="component" value="Unassembled WGS sequence"/>
</dbReference>
<protein>
    <recommendedName>
        <fullName evidence="3">receptor protein-tyrosine kinase</fullName>
        <ecNumber evidence="3">2.7.10.1</ecNumber>
    </recommendedName>
</protein>
<dbReference type="PROSITE" id="PS00109">
    <property type="entry name" value="PROTEIN_KINASE_TYR"/>
    <property type="match status" value="1"/>
</dbReference>
<evidence type="ECO:0000256" key="12">
    <source>
        <dbReference type="ARBA" id="ARBA00023137"/>
    </source>
</evidence>
<keyword evidence="14" id="KW-0325">Glycoprotein</keyword>
<comment type="subcellular location">
    <subcellularLocation>
        <location evidence="1">Endomembrane system</location>
    </subcellularLocation>
    <subcellularLocation>
        <location evidence="2">Membrane</location>
        <topology evidence="2">Single-pass type I membrane protein</topology>
    </subcellularLocation>
</comment>
<keyword evidence="13" id="KW-1015">Disulfide bond</keyword>
<evidence type="ECO:0000256" key="3">
    <source>
        <dbReference type="ARBA" id="ARBA00011902"/>
    </source>
</evidence>
<feature type="domain" description="Protein kinase" evidence="18">
    <location>
        <begin position="367"/>
        <end position="626"/>
    </location>
</feature>
<name>A0ABD6EML5_9BILA</name>
<dbReference type="Gene3D" id="1.10.510.10">
    <property type="entry name" value="Transferase(Phosphotransferase) domain 1"/>
    <property type="match status" value="1"/>
</dbReference>
<dbReference type="Pfam" id="PF07714">
    <property type="entry name" value="PK_Tyr_Ser-Thr"/>
    <property type="match status" value="1"/>
</dbReference>
<proteinExistence type="predicted"/>
<dbReference type="InterPro" id="IPR000719">
    <property type="entry name" value="Prot_kinase_dom"/>
</dbReference>
<dbReference type="InterPro" id="IPR050122">
    <property type="entry name" value="RTK"/>
</dbReference>
<feature type="binding site" evidence="16">
    <location>
        <position position="394"/>
    </location>
    <ligand>
        <name>ATP</name>
        <dbReference type="ChEBI" id="CHEBI:30616"/>
    </ligand>
</feature>
<dbReference type="GO" id="GO:0004714">
    <property type="term" value="F:transmembrane receptor protein tyrosine kinase activity"/>
    <property type="evidence" value="ECO:0007669"/>
    <property type="project" value="UniProtKB-EC"/>
</dbReference>
<dbReference type="PROSITE" id="PS00107">
    <property type="entry name" value="PROTEIN_KINASE_ATP"/>
    <property type="match status" value="1"/>
</dbReference>
<dbReference type="Gene3D" id="2.60.120.1190">
    <property type="match status" value="1"/>
</dbReference>
<dbReference type="EC" id="2.7.10.1" evidence="3"/>
<evidence type="ECO:0000256" key="9">
    <source>
        <dbReference type="ARBA" id="ARBA00022840"/>
    </source>
</evidence>
<evidence type="ECO:0000256" key="13">
    <source>
        <dbReference type="ARBA" id="ARBA00023157"/>
    </source>
</evidence>
<keyword evidence="8" id="KW-0418">Kinase</keyword>
<keyword evidence="7 16" id="KW-0547">Nucleotide-binding</keyword>
<keyword evidence="6" id="KW-0732">Signal</keyword>
<dbReference type="InterPro" id="IPR001245">
    <property type="entry name" value="Ser-Thr/Tyr_kinase_cat_dom"/>
</dbReference>
<dbReference type="GO" id="GO:0048680">
    <property type="term" value="P:positive regulation of axon regeneration"/>
    <property type="evidence" value="ECO:0007669"/>
    <property type="project" value="UniProtKB-ARBA"/>
</dbReference>
<reference evidence="19 20" key="1">
    <citation type="submission" date="2024-08" db="EMBL/GenBank/DDBJ databases">
        <title>Gnathostoma spinigerum genome.</title>
        <authorList>
            <person name="Gonzalez-Bertolin B."/>
            <person name="Monzon S."/>
            <person name="Zaballos A."/>
            <person name="Jimenez P."/>
            <person name="Dekumyoy P."/>
            <person name="Varona S."/>
            <person name="Cuesta I."/>
            <person name="Sumanam S."/>
            <person name="Adisakwattana P."/>
            <person name="Gasser R.B."/>
            <person name="Hernandez-Gonzalez A."/>
            <person name="Young N.D."/>
            <person name="Perteguer M.J."/>
        </authorList>
    </citation>
    <scope>NUCLEOTIDE SEQUENCE [LARGE SCALE GENOMIC DNA]</scope>
    <source>
        <strain evidence="19">AL3</strain>
        <tissue evidence="19">Liver</tissue>
    </source>
</reference>
<evidence type="ECO:0000256" key="8">
    <source>
        <dbReference type="ARBA" id="ARBA00022777"/>
    </source>
</evidence>
<evidence type="ECO:0000256" key="17">
    <source>
        <dbReference type="SAM" id="Phobius"/>
    </source>
</evidence>
<dbReference type="InterPro" id="IPR011009">
    <property type="entry name" value="Kinase-like_dom_sf"/>
</dbReference>
<dbReference type="Gene3D" id="3.30.200.20">
    <property type="entry name" value="Phosphorylase Kinase, domain 1"/>
    <property type="match status" value="1"/>
</dbReference>
<dbReference type="PRINTS" id="PR00109">
    <property type="entry name" value="TYRKINASE"/>
</dbReference>
<keyword evidence="9 16" id="KW-0067">ATP-binding</keyword>
<evidence type="ECO:0000313" key="19">
    <source>
        <dbReference type="EMBL" id="MFH4981203.1"/>
    </source>
</evidence>
<dbReference type="PANTHER" id="PTHR24416:SF634">
    <property type="entry name" value="DISCOIDIN DOMAIN-CONTAINING RECEPTOR TYROSINE KINASE B"/>
    <property type="match status" value="1"/>
</dbReference>
<evidence type="ECO:0000259" key="18">
    <source>
        <dbReference type="PROSITE" id="PS50011"/>
    </source>
</evidence>
<keyword evidence="10 17" id="KW-1133">Transmembrane helix</keyword>
<dbReference type="InterPro" id="IPR008266">
    <property type="entry name" value="Tyr_kinase_AS"/>
</dbReference>
<gene>
    <name evidence="19" type="ORF">AB6A40_007912</name>
</gene>
<dbReference type="InterPro" id="IPR017441">
    <property type="entry name" value="Protein_kinase_ATP_BS"/>
</dbReference>
<dbReference type="EMBL" id="JBGFUD010006771">
    <property type="protein sequence ID" value="MFH4981203.1"/>
    <property type="molecule type" value="Genomic_DNA"/>
</dbReference>
<dbReference type="FunFam" id="1.10.510.10:FF:001512">
    <property type="entry name" value="Receptor tyrosine-protein kinase erbB-2"/>
    <property type="match status" value="1"/>
</dbReference>